<feature type="domain" description="HTH crp-type" evidence="4">
    <location>
        <begin position="169"/>
        <end position="225"/>
    </location>
</feature>
<dbReference type="InterPro" id="IPR036390">
    <property type="entry name" value="WH_DNA-bd_sf"/>
</dbReference>
<evidence type="ECO:0000259" key="4">
    <source>
        <dbReference type="Pfam" id="PF13545"/>
    </source>
</evidence>
<evidence type="ECO:0000256" key="1">
    <source>
        <dbReference type="ARBA" id="ARBA00023015"/>
    </source>
</evidence>
<dbReference type="SUPFAM" id="SSF51206">
    <property type="entry name" value="cAMP-binding domain-like"/>
    <property type="match status" value="1"/>
</dbReference>
<dbReference type="Gene3D" id="2.60.120.10">
    <property type="entry name" value="Jelly Rolls"/>
    <property type="match status" value="1"/>
</dbReference>
<keyword evidence="2" id="KW-0238">DNA-binding</keyword>
<evidence type="ECO:0000256" key="3">
    <source>
        <dbReference type="ARBA" id="ARBA00023163"/>
    </source>
</evidence>
<proteinExistence type="predicted"/>
<dbReference type="InterPro" id="IPR012318">
    <property type="entry name" value="HTH_CRP"/>
</dbReference>
<keyword evidence="1" id="KW-0805">Transcription regulation</keyword>
<sequence length="233" mass="25951">MARVDNSDGLSPCSAIVGSAADGRRELFDGMDTMRERVMRRAKVVEYERGDTICGPGSGTLALRYMSSGTASVLLPTPGGGEVLMGAVFKGMTVNISEMISGVNTHIFRATTKCIIYELYSEEFLEQCKDPQFLRWCMWIMSRNIMFLSEFSSVRGIRNADLRLMEFLRVMAFLQTGSRPTGSFCVDWALSQQLLAELVNVSRPYLNERISRLQAEGVLKITGNSFEVIVRGN</sequence>
<keyword evidence="3" id="KW-0804">Transcription</keyword>
<reference evidence="5 6" key="1">
    <citation type="journal article" date="2013" name="Int. J. Syst. Evol. Microbiol.">
        <title>Hoeflea suaedae sp. nov., an endophytic bacterium isolated from the root of the halophyte Suaeda maritima.</title>
        <authorList>
            <person name="Chung E.J."/>
            <person name="Park J.A."/>
            <person name="Pramanik P."/>
            <person name="Bibi F."/>
            <person name="Jeon C.O."/>
            <person name="Chung Y.R."/>
        </authorList>
    </citation>
    <scope>NUCLEOTIDE SEQUENCE [LARGE SCALE GENOMIC DNA]</scope>
    <source>
        <strain evidence="5 6">YC6898</strain>
    </source>
</reference>
<name>A0A4R5PH70_9HYPH</name>
<dbReference type="GO" id="GO:0006355">
    <property type="term" value="P:regulation of DNA-templated transcription"/>
    <property type="evidence" value="ECO:0007669"/>
    <property type="project" value="InterPro"/>
</dbReference>
<dbReference type="InterPro" id="IPR014710">
    <property type="entry name" value="RmlC-like_jellyroll"/>
</dbReference>
<keyword evidence="6" id="KW-1185">Reference proteome</keyword>
<organism evidence="5 6">
    <name type="scientific">Pseudohoeflea suaedae</name>
    <dbReference type="NCBI Taxonomy" id="877384"/>
    <lineage>
        <taxon>Bacteria</taxon>
        <taxon>Pseudomonadati</taxon>
        <taxon>Pseudomonadota</taxon>
        <taxon>Alphaproteobacteria</taxon>
        <taxon>Hyphomicrobiales</taxon>
        <taxon>Rhizobiaceae</taxon>
        <taxon>Pseudohoeflea</taxon>
    </lineage>
</organism>
<evidence type="ECO:0000313" key="5">
    <source>
        <dbReference type="EMBL" id="TDH34240.1"/>
    </source>
</evidence>
<comment type="caution">
    <text evidence="5">The sequence shown here is derived from an EMBL/GenBank/DDBJ whole genome shotgun (WGS) entry which is preliminary data.</text>
</comment>
<dbReference type="GO" id="GO:0003677">
    <property type="term" value="F:DNA binding"/>
    <property type="evidence" value="ECO:0007669"/>
    <property type="project" value="UniProtKB-KW"/>
</dbReference>
<dbReference type="Pfam" id="PF13545">
    <property type="entry name" value="HTH_Crp_2"/>
    <property type="match status" value="1"/>
</dbReference>
<gene>
    <name evidence="5" type="ORF">E2A64_16325</name>
</gene>
<accession>A0A4R5PH70</accession>
<dbReference type="EMBL" id="SMSI01000004">
    <property type="protein sequence ID" value="TDH34240.1"/>
    <property type="molecule type" value="Genomic_DNA"/>
</dbReference>
<dbReference type="AlphaFoldDB" id="A0A4R5PH70"/>
<dbReference type="SUPFAM" id="SSF46785">
    <property type="entry name" value="Winged helix' DNA-binding domain"/>
    <property type="match status" value="1"/>
</dbReference>
<evidence type="ECO:0000256" key="2">
    <source>
        <dbReference type="ARBA" id="ARBA00023125"/>
    </source>
</evidence>
<dbReference type="Proteomes" id="UP000295131">
    <property type="component" value="Unassembled WGS sequence"/>
</dbReference>
<dbReference type="InterPro" id="IPR018490">
    <property type="entry name" value="cNMP-bd_dom_sf"/>
</dbReference>
<protein>
    <submittedName>
        <fullName evidence="5">Crp/Fnr family transcriptional regulator</fullName>
    </submittedName>
</protein>
<evidence type="ECO:0000313" key="6">
    <source>
        <dbReference type="Proteomes" id="UP000295131"/>
    </source>
</evidence>